<dbReference type="Proteomes" id="UP000821865">
    <property type="component" value="Chromosome 1"/>
</dbReference>
<protein>
    <submittedName>
        <fullName evidence="1">Uncharacterized protein</fullName>
    </submittedName>
</protein>
<gene>
    <name evidence="1" type="ORF">HPB49_003581</name>
</gene>
<organism evidence="1 2">
    <name type="scientific">Dermacentor silvarum</name>
    <name type="common">Tick</name>
    <dbReference type="NCBI Taxonomy" id="543639"/>
    <lineage>
        <taxon>Eukaryota</taxon>
        <taxon>Metazoa</taxon>
        <taxon>Ecdysozoa</taxon>
        <taxon>Arthropoda</taxon>
        <taxon>Chelicerata</taxon>
        <taxon>Arachnida</taxon>
        <taxon>Acari</taxon>
        <taxon>Parasitiformes</taxon>
        <taxon>Ixodida</taxon>
        <taxon>Ixodoidea</taxon>
        <taxon>Ixodidae</taxon>
        <taxon>Rhipicephalinae</taxon>
        <taxon>Dermacentor</taxon>
    </lineage>
</organism>
<reference evidence="1" key="1">
    <citation type="submission" date="2020-05" db="EMBL/GenBank/DDBJ databases">
        <title>Large-scale comparative analyses of tick genomes elucidate their genetic diversity and vector capacities.</title>
        <authorList>
            <person name="Jia N."/>
            <person name="Wang J."/>
            <person name="Shi W."/>
            <person name="Du L."/>
            <person name="Sun Y."/>
            <person name="Zhan W."/>
            <person name="Jiang J."/>
            <person name="Wang Q."/>
            <person name="Zhang B."/>
            <person name="Ji P."/>
            <person name="Sakyi L.B."/>
            <person name="Cui X."/>
            <person name="Yuan T."/>
            <person name="Jiang B."/>
            <person name="Yang W."/>
            <person name="Lam T.T.-Y."/>
            <person name="Chang Q."/>
            <person name="Ding S."/>
            <person name="Wang X."/>
            <person name="Zhu J."/>
            <person name="Ruan X."/>
            <person name="Zhao L."/>
            <person name="Wei J."/>
            <person name="Que T."/>
            <person name="Du C."/>
            <person name="Cheng J."/>
            <person name="Dai P."/>
            <person name="Han X."/>
            <person name="Huang E."/>
            <person name="Gao Y."/>
            <person name="Liu J."/>
            <person name="Shao H."/>
            <person name="Ye R."/>
            <person name="Li L."/>
            <person name="Wei W."/>
            <person name="Wang X."/>
            <person name="Wang C."/>
            <person name="Yang T."/>
            <person name="Huo Q."/>
            <person name="Li W."/>
            <person name="Guo W."/>
            <person name="Chen H."/>
            <person name="Zhou L."/>
            <person name="Ni X."/>
            <person name="Tian J."/>
            <person name="Zhou Y."/>
            <person name="Sheng Y."/>
            <person name="Liu T."/>
            <person name="Pan Y."/>
            <person name="Xia L."/>
            <person name="Li J."/>
            <person name="Zhao F."/>
            <person name="Cao W."/>
        </authorList>
    </citation>
    <scope>NUCLEOTIDE SEQUENCE</scope>
    <source>
        <strain evidence="1">Dsil-2018</strain>
    </source>
</reference>
<name>A0ACB8DTQ8_DERSI</name>
<evidence type="ECO:0000313" key="2">
    <source>
        <dbReference type="Proteomes" id="UP000821865"/>
    </source>
</evidence>
<proteinExistence type="predicted"/>
<keyword evidence="2" id="KW-1185">Reference proteome</keyword>
<dbReference type="EMBL" id="CM023470">
    <property type="protein sequence ID" value="KAH7977785.1"/>
    <property type="molecule type" value="Genomic_DNA"/>
</dbReference>
<comment type="caution">
    <text evidence="1">The sequence shown here is derived from an EMBL/GenBank/DDBJ whole genome shotgun (WGS) entry which is preliminary data.</text>
</comment>
<sequence length="225" mass="25247">MRPRIPAWRVHRWVQHCYQRRSHVPPLPSASMPFAQEKRCSVAAMNAKENNRRVSSRLAMLWRPLRAADKEPLQRKLAEAVAVHRKKYPDYMHHPREARRRKEQERSAKQVTSKLNDSSWDMEQHPLTSTVAAQGPGSPKFQQHLHPPPLPPTPRSTHSAIIGAARVGASGAGQGTLACMPTATVPATTKDLEGHVVPVKVAALRALAELLKRQPQHFHSYLSLP</sequence>
<accession>A0ACB8DTQ8</accession>
<evidence type="ECO:0000313" key="1">
    <source>
        <dbReference type="EMBL" id="KAH7977785.1"/>
    </source>
</evidence>